<sequence length="720" mass="82239">MLRVPICRIRLRLKNSQWHFRGYSTAKYHDSVLHRLADKEHRSHFRSLETEARKFKKGCSRGDITLRPSIRNFLVWLHVTRSGELLDRTTRNSQHEIILNAKLGNPVIPSPLKVSAVLEIAMFHFLTGIYTDDEAWFVKLNEHLDALRARLDSNKKFRKRHYLELSTILSQLGIKDGHGAKQQALSSALSCLSCDTSATSSNVVAWIRSLTSAGVSQACQQLATLSNIPAFVTSDILLRTPMSKDELYLQIDLWTTFMGSIGQAYHEKTSHTSSIIHNLAYYSIQFDPQALPDLILQTLQYFTSTKSGFKHKLIDYSFVNHLVYSLAYYYIRSSHRAGPAAMAVIRSQEHLVKGIGHSNLSQEGFIGIVLAIREVSDEKAVKLFKICQSHFHEMSTFFHIGNIHLSTTPEQLLHSFNSAIAQFPNSASLWLVFVKRLQSLELLTEARAQKLLTEIVTRKDSLILSKDIILTLLQPVDTINGIERFIKTLEDGDLLQMFKSGVVTKYLTLLYRFSTEKNVRKPYLDRYVHSTTNIDCARYLYASIDRKTTSTIGVMLNGEVVHQPQEIYNMYIEELQGKLADENCLVALLRACDIRPQGQVMMWGQLYAPQVAVHEFKTHVAKKLMPASTGGIIASNKLWRLYIQVLSTSDYLAELAEVIRWWEQVQFVPSKSTLMALLKALPRAFAERHIKHARSVPVKETMQKWPWPTLEEFQEFIESK</sequence>
<dbReference type="AlphaFoldDB" id="A0A1L0B6Y8"/>
<gene>
    <name evidence="1" type="ORF">SAMEA4029010_CIC11G00000001396</name>
</gene>
<organism evidence="1 2">
    <name type="scientific">Sungouiella intermedia</name>
    <dbReference type="NCBI Taxonomy" id="45354"/>
    <lineage>
        <taxon>Eukaryota</taxon>
        <taxon>Fungi</taxon>
        <taxon>Dikarya</taxon>
        <taxon>Ascomycota</taxon>
        <taxon>Saccharomycotina</taxon>
        <taxon>Pichiomycetes</taxon>
        <taxon>Metschnikowiaceae</taxon>
        <taxon>Sungouiella</taxon>
    </lineage>
</organism>
<dbReference type="OrthoDB" id="4017072at2759"/>
<reference evidence="1 2" key="1">
    <citation type="submission" date="2016-10" db="EMBL/GenBank/DDBJ databases">
        <authorList>
            <person name="de Groot N.N."/>
        </authorList>
    </citation>
    <scope>NUCLEOTIDE SEQUENCE [LARGE SCALE GENOMIC DNA]</scope>
    <source>
        <strain evidence="1 2">CBS 141442</strain>
    </source>
</reference>
<dbReference type="EMBL" id="LT635756">
    <property type="protein sequence ID" value="SGZ46533.1"/>
    <property type="molecule type" value="Genomic_DNA"/>
</dbReference>
<proteinExistence type="predicted"/>
<evidence type="ECO:0000313" key="2">
    <source>
        <dbReference type="Proteomes" id="UP000182334"/>
    </source>
</evidence>
<keyword evidence="2" id="KW-1185">Reference proteome</keyword>
<evidence type="ECO:0000313" key="1">
    <source>
        <dbReference type="EMBL" id="SGZ46533.1"/>
    </source>
</evidence>
<dbReference type="Proteomes" id="UP000182334">
    <property type="component" value="Chromosome I"/>
</dbReference>
<name>A0A1L0B6Y8_9ASCO</name>
<protein>
    <submittedName>
        <fullName evidence="1">CIC11C00000001396</fullName>
    </submittedName>
</protein>
<accession>A0A1L0B6Y8</accession>